<dbReference type="Proteomes" id="UP000095282">
    <property type="component" value="Unplaced"/>
</dbReference>
<sequence>MAIFTSLGIVFAWLEATVNPYLDLDVDPLRNCDRAFKPRTELKHSNWKVVDPRKNEECKARCHTRKGELSNNIGNWTSPGPVLCEILEAVCLDEKKQETYGYLHSQIIPTPDRKLTVDTTKRKQFDVIVILFDSLSYSQAKRSLPRTLSYFTNHMEGVMFPYMNKIGDNSRPNGVGLWFGKSLEKLDRTIFEEESVPADWTEHYFCSVPKDNEISLFQEFGDHGYKVSAKRCKTNTIKRCFCLDSDHKAARHHFRYKKKFGWIWAINLGHNTENGFGHADKDFQKFLVEHRKQLDESFVFLLGDHGLRFGGVRSTFVGGLDVNNPITALSIPKSLRKTTDILKNMNENARKIQTHYDTRATMLDILKYQSIKNFSETDPLEISGEKGISYIRKQPKTVRSCRNLPVPLQYCICQFEKTAVPNDSEISLKLANTVTNEINKAISDGKFSDKCIKMEFDKTLELEKYNDELNGSILYTIKLRMKKPSEAEFKANMKVSNDSISVLGLVERSNRYGKTADCIGSEYHRPMCYCKKQE</sequence>
<dbReference type="WBParaSite" id="Csp11.Scaffold629.g10153.t2">
    <property type="protein sequence ID" value="Csp11.Scaffold629.g10153.t2"/>
    <property type="gene ID" value="Csp11.Scaffold629.g10153"/>
</dbReference>
<dbReference type="PANTHER" id="PTHR10974">
    <property type="entry name" value="FI08016P-RELATED"/>
    <property type="match status" value="1"/>
</dbReference>
<dbReference type="AlphaFoldDB" id="A0A1I7TNC9"/>
<dbReference type="STRING" id="1561998.A0A1I7TNC9"/>
<proteinExistence type="predicted"/>
<dbReference type="PANTHER" id="PTHR10974:SF40">
    <property type="entry name" value="SULFATASE DOMAIN-CONTAINING PROTEIN"/>
    <property type="match status" value="1"/>
</dbReference>
<dbReference type="GO" id="GO:0005615">
    <property type="term" value="C:extracellular space"/>
    <property type="evidence" value="ECO:0007669"/>
    <property type="project" value="TreeGrafter"/>
</dbReference>
<name>A0A1I7TNC9_9PELO</name>
<dbReference type="Pfam" id="PF02995">
    <property type="entry name" value="DUF229"/>
    <property type="match status" value="2"/>
</dbReference>
<feature type="signal peptide" evidence="1">
    <location>
        <begin position="1"/>
        <end position="16"/>
    </location>
</feature>
<evidence type="ECO:0000313" key="2">
    <source>
        <dbReference type="Proteomes" id="UP000095282"/>
    </source>
</evidence>
<dbReference type="InterPro" id="IPR004245">
    <property type="entry name" value="DUF229"/>
</dbReference>
<evidence type="ECO:0000313" key="3">
    <source>
        <dbReference type="WBParaSite" id="Csp11.Scaffold629.g10153.t2"/>
    </source>
</evidence>
<organism evidence="2 3">
    <name type="scientific">Caenorhabditis tropicalis</name>
    <dbReference type="NCBI Taxonomy" id="1561998"/>
    <lineage>
        <taxon>Eukaryota</taxon>
        <taxon>Metazoa</taxon>
        <taxon>Ecdysozoa</taxon>
        <taxon>Nematoda</taxon>
        <taxon>Chromadorea</taxon>
        <taxon>Rhabditida</taxon>
        <taxon>Rhabditina</taxon>
        <taxon>Rhabditomorpha</taxon>
        <taxon>Rhabditoidea</taxon>
        <taxon>Rhabditidae</taxon>
        <taxon>Peloderinae</taxon>
        <taxon>Caenorhabditis</taxon>
    </lineage>
</organism>
<keyword evidence="2" id="KW-1185">Reference proteome</keyword>
<dbReference type="CDD" id="cd16021">
    <property type="entry name" value="ALP_like"/>
    <property type="match status" value="1"/>
</dbReference>
<protein>
    <submittedName>
        <fullName evidence="3">DUF229 domain containing protein</fullName>
    </submittedName>
</protein>
<evidence type="ECO:0000256" key="1">
    <source>
        <dbReference type="SAM" id="SignalP"/>
    </source>
</evidence>
<keyword evidence="1" id="KW-0732">Signal</keyword>
<feature type="chain" id="PRO_5009307726" evidence="1">
    <location>
        <begin position="17"/>
        <end position="534"/>
    </location>
</feature>
<reference evidence="3" key="1">
    <citation type="submission" date="2016-11" db="UniProtKB">
        <authorList>
            <consortium name="WormBaseParasite"/>
        </authorList>
    </citation>
    <scope>IDENTIFICATION</scope>
</reference>
<accession>A0A1I7TNC9</accession>